<name>A0A6J6F0M2_9ZZZZ</name>
<dbReference type="EMBL" id="CAEZTT010000125">
    <property type="protein sequence ID" value="CAB4581976.1"/>
    <property type="molecule type" value="Genomic_DNA"/>
</dbReference>
<proteinExistence type="predicted"/>
<evidence type="ECO:0000313" key="1">
    <source>
        <dbReference type="EMBL" id="CAB4581976.1"/>
    </source>
</evidence>
<protein>
    <submittedName>
        <fullName evidence="1">Unannotated protein</fullName>
    </submittedName>
</protein>
<organism evidence="1">
    <name type="scientific">freshwater metagenome</name>
    <dbReference type="NCBI Taxonomy" id="449393"/>
    <lineage>
        <taxon>unclassified sequences</taxon>
        <taxon>metagenomes</taxon>
        <taxon>ecological metagenomes</taxon>
    </lineage>
</organism>
<gene>
    <name evidence="1" type="ORF">UFOPK1726_00993</name>
</gene>
<dbReference type="AlphaFoldDB" id="A0A6J6F0M2"/>
<reference evidence="1" key="1">
    <citation type="submission" date="2020-05" db="EMBL/GenBank/DDBJ databases">
        <authorList>
            <person name="Chiriac C."/>
            <person name="Salcher M."/>
            <person name="Ghai R."/>
            <person name="Kavagutti S V."/>
        </authorList>
    </citation>
    <scope>NUCLEOTIDE SEQUENCE</scope>
</reference>
<accession>A0A6J6F0M2</accession>
<sequence>MKIYSLLHLFRVFHPDLYNVSGNSCVAETRAKSLNEAIEIFRAAFPVLNENGYYKQDEINSYCVAVEF</sequence>